<keyword evidence="3" id="KW-0731">Sigma factor</keyword>
<dbReference type="EMBL" id="VFRA01000001">
    <property type="protein sequence ID" value="TQO20135.1"/>
    <property type="molecule type" value="Genomic_DNA"/>
</dbReference>
<gene>
    <name evidence="8" type="ORF">FB472_1748</name>
</gene>
<sequence length="182" mass="19997">MKFGTNRARVFHRALGLLANRHDAEEVVAAAFFELWRKRRAVRLVNGSILPWLLVTTVNLSRNARRATSRNERVMRTLPRTQAVSAPDAAALETKDHLTNALQRLSPADGALFILTASEDLPLAEAAEAVGLKPSTARMRLHRAVAIGVGGSHSLRQQPARLLSSTTFPGQPRLPRWETASP</sequence>
<evidence type="ECO:0000256" key="1">
    <source>
        <dbReference type="ARBA" id="ARBA00010641"/>
    </source>
</evidence>
<dbReference type="InterPro" id="IPR039425">
    <property type="entry name" value="RNA_pol_sigma-70-like"/>
</dbReference>
<keyword evidence="4" id="KW-0238">DNA-binding</keyword>
<dbReference type="OrthoDB" id="3747638at2"/>
<evidence type="ECO:0000259" key="6">
    <source>
        <dbReference type="Pfam" id="PF04542"/>
    </source>
</evidence>
<dbReference type="InterPro" id="IPR013324">
    <property type="entry name" value="RNA_pol_sigma_r3/r4-like"/>
</dbReference>
<dbReference type="RefSeq" id="WP_141990520.1">
    <property type="nucleotide sequence ID" value="NZ_VFRA01000001.1"/>
</dbReference>
<dbReference type="NCBIfam" id="TIGR02937">
    <property type="entry name" value="sigma70-ECF"/>
    <property type="match status" value="1"/>
</dbReference>
<feature type="domain" description="RNA polymerase sigma-70 region 2" evidence="6">
    <location>
        <begin position="5"/>
        <end position="70"/>
    </location>
</feature>
<dbReference type="GO" id="GO:0006352">
    <property type="term" value="P:DNA-templated transcription initiation"/>
    <property type="evidence" value="ECO:0007669"/>
    <property type="project" value="InterPro"/>
</dbReference>
<reference evidence="8 9" key="1">
    <citation type="submission" date="2019-06" db="EMBL/GenBank/DDBJ databases">
        <title>Sequencing the genomes of 1000 actinobacteria strains.</title>
        <authorList>
            <person name="Klenk H.-P."/>
        </authorList>
    </citation>
    <scope>NUCLEOTIDE SEQUENCE [LARGE SCALE GENOMIC DNA]</scope>
    <source>
        <strain evidence="8 9">DSM 21947</strain>
    </source>
</reference>
<evidence type="ECO:0000313" key="9">
    <source>
        <dbReference type="Proteomes" id="UP000316560"/>
    </source>
</evidence>
<organism evidence="8 9">
    <name type="scientific">Rhodoglobus vestalii</name>
    <dbReference type="NCBI Taxonomy" id="193384"/>
    <lineage>
        <taxon>Bacteria</taxon>
        <taxon>Bacillati</taxon>
        <taxon>Actinomycetota</taxon>
        <taxon>Actinomycetes</taxon>
        <taxon>Micrococcales</taxon>
        <taxon>Microbacteriaceae</taxon>
        <taxon>Rhodoglobus</taxon>
    </lineage>
</organism>
<evidence type="ECO:0000256" key="5">
    <source>
        <dbReference type="ARBA" id="ARBA00023163"/>
    </source>
</evidence>
<dbReference type="GO" id="GO:0016987">
    <property type="term" value="F:sigma factor activity"/>
    <property type="evidence" value="ECO:0007669"/>
    <property type="project" value="UniProtKB-KW"/>
</dbReference>
<dbReference type="InterPro" id="IPR013325">
    <property type="entry name" value="RNA_pol_sigma_r2"/>
</dbReference>
<dbReference type="PANTHER" id="PTHR43133:SF8">
    <property type="entry name" value="RNA POLYMERASE SIGMA FACTOR HI_1459-RELATED"/>
    <property type="match status" value="1"/>
</dbReference>
<dbReference type="AlphaFoldDB" id="A0A8H2K6L4"/>
<evidence type="ECO:0000256" key="2">
    <source>
        <dbReference type="ARBA" id="ARBA00023015"/>
    </source>
</evidence>
<dbReference type="InterPro" id="IPR013249">
    <property type="entry name" value="RNA_pol_sigma70_r4_t2"/>
</dbReference>
<protein>
    <submittedName>
        <fullName evidence="8">RNA polymerase sigma-70 factor (ECF subfamily)</fullName>
    </submittedName>
</protein>
<proteinExistence type="inferred from homology"/>
<dbReference type="Pfam" id="PF08281">
    <property type="entry name" value="Sigma70_r4_2"/>
    <property type="match status" value="1"/>
</dbReference>
<evidence type="ECO:0000313" key="8">
    <source>
        <dbReference type="EMBL" id="TQO20135.1"/>
    </source>
</evidence>
<dbReference type="GO" id="GO:0003677">
    <property type="term" value="F:DNA binding"/>
    <property type="evidence" value="ECO:0007669"/>
    <property type="project" value="UniProtKB-KW"/>
</dbReference>
<dbReference type="InterPro" id="IPR014284">
    <property type="entry name" value="RNA_pol_sigma-70_dom"/>
</dbReference>
<evidence type="ECO:0000256" key="4">
    <source>
        <dbReference type="ARBA" id="ARBA00023125"/>
    </source>
</evidence>
<dbReference type="Proteomes" id="UP000316560">
    <property type="component" value="Unassembled WGS sequence"/>
</dbReference>
<keyword evidence="5" id="KW-0804">Transcription</keyword>
<dbReference type="InterPro" id="IPR007627">
    <property type="entry name" value="RNA_pol_sigma70_r2"/>
</dbReference>
<dbReference type="PANTHER" id="PTHR43133">
    <property type="entry name" value="RNA POLYMERASE ECF-TYPE SIGMA FACTO"/>
    <property type="match status" value="1"/>
</dbReference>
<dbReference type="Gene3D" id="1.10.10.10">
    <property type="entry name" value="Winged helix-like DNA-binding domain superfamily/Winged helix DNA-binding domain"/>
    <property type="match status" value="1"/>
</dbReference>
<dbReference type="Pfam" id="PF04542">
    <property type="entry name" value="Sigma70_r2"/>
    <property type="match status" value="1"/>
</dbReference>
<evidence type="ECO:0000256" key="3">
    <source>
        <dbReference type="ARBA" id="ARBA00023082"/>
    </source>
</evidence>
<comment type="caution">
    <text evidence="8">The sequence shown here is derived from an EMBL/GenBank/DDBJ whole genome shotgun (WGS) entry which is preliminary data.</text>
</comment>
<accession>A0A8H2K6L4</accession>
<dbReference type="SUPFAM" id="SSF88659">
    <property type="entry name" value="Sigma3 and sigma4 domains of RNA polymerase sigma factors"/>
    <property type="match status" value="1"/>
</dbReference>
<keyword evidence="9" id="KW-1185">Reference proteome</keyword>
<evidence type="ECO:0000259" key="7">
    <source>
        <dbReference type="Pfam" id="PF08281"/>
    </source>
</evidence>
<name>A0A8H2K6L4_9MICO</name>
<dbReference type="Gene3D" id="1.10.1740.10">
    <property type="match status" value="1"/>
</dbReference>
<comment type="similarity">
    <text evidence="1">Belongs to the sigma-70 factor family. ECF subfamily.</text>
</comment>
<dbReference type="SUPFAM" id="SSF88946">
    <property type="entry name" value="Sigma2 domain of RNA polymerase sigma factors"/>
    <property type="match status" value="1"/>
</dbReference>
<dbReference type="InterPro" id="IPR036388">
    <property type="entry name" value="WH-like_DNA-bd_sf"/>
</dbReference>
<feature type="domain" description="RNA polymerase sigma factor 70 region 4 type 2" evidence="7">
    <location>
        <begin position="98"/>
        <end position="145"/>
    </location>
</feature>
<keyword evidence="2" id="KW-0805">Transcription regulation</keyword>